<dbReference type="RefSeq" id="WP_121059985.1">
    <property type="nucleotide sequence ID" value="NZ_RCDB01000003.1"/>
</dbReference>
<accession>A0A498BVM2</accession>
<evidence type="ECO:0000313" key="2">
    <source>
        <dbReference type="EMBL" id="RLK47645.1"/>
    </source>
</evidence>
<keyword evidence="3" id="KW-1185">Reference proteome</keyword>
<evidence type="ECO:0000256" key="1">
    <source>
        <dbReference type="SAM" id="MobiDB-lite"/>
    </source>
</evidence>
<proteinExistence type="predicted"/>
<name>A0A498BVM2_9MICO</name>
<dbReference type="AlphaFoldDB" id="A0A498BVM2"/>
<dbReference type="EMBL" id="RCDB01000003">
    <property type="protein sequence ID" value="RLK47645.1"/>
    <property type="molecule type" value="Genomic_DNA"/>
</dbReference>
<organism evidence="2 3">
    <name type="scientific">Microbacterium telephonicum</name>
    <dbReference type="NCBI Taxonomy" id="1714841"/>
    <lineage>
        <taxon>Bacteria</taxon>
        <taxon>Bacillati</taxon>
        <taxon>Actinomycetota</taxon>
        <taxon>Actinomycetes</taxon>
        <taxon>Micrococcales</taxon>
        <taxon>Microbacteriaceae</taxon>
        <taxon>Microbacterium</taxon>
    </lineage>
</organism>
<protein>
    <submittedName>
        <fullName evidence="2">Uncharacterized protein</fullName>
    </submittedName>
</protein>
<dbReference type="Proteomes" id="UP000273158">
    <property type="component" value="Unassembled WGS sequence"/>
</dbReference>
<evidence type="ECO:0000313" key="3">
    <source>
        <dbReference type="Proteomes" id="UP000273158"/>
    </source>
</evidence>
<gene>
    <name evidence="2" type="ORF">C7474_2240</name>
</gene>
<feature type="region of interest" description="Disordered" evidence="1">
    <location>
        <begin position="1"/>
        <end position="35"/>
    </location>
</feature>
<comment type="caution">
    <text evidence="2">The sequence shown here is derived from an EMBL/GenBank/DDBJ whole genome shotgun (WGS) entry which is preliminary data.</text>
</comment>
<reference evidence="2 3" key="1">
    <citation type="journal article" date="2015" name="Stand. Genomic Sci.">
        <title>Genomic Encyclopedia of Bacterial and Archaeal Type Strains, Phase III: the genomes of soil and plant-associated and newly described type strains.</title>
        <authorList>
            <person name="Whitman W.B."/>
            <person name="Woyke T."/>
            <person name="Klenk H.P."/>
            <person name="Zhou Y."/>
            <person name="Lilburn T.G."/>
            <person name="Beck B.J."/>
            <person name="De Vos P."/>
            <person name="Vandamme P."/>
            <person name="Eisen J.A."/>
            <person name="Garrity G."/>
            <person name="Hugenholtz P."/>
            <person name="Kyrpides N.C."/>
        </authorList>
    </citation>
    <scope>NUCLEOTIDE SEQUENCE [LARGE SCALE GENOMIC DNA]</scope>
    <source>
        <strain evidence="2 3">S2T63</strain>
    </source>
</reference>
<sequence>MSTPIMPHTLPPMLYPDDAPRVRSTDPITSSEAADRSVDRATVALWVEEALASEGHPMTADAIYHRIHSFGHMCSKERVRTVLNEGAGLSVRESVRFDAFRRLDEFGQSDRGRRAHLWTLAGGAA</sequence>